<keyword evidence="2" id="KW-1185">Reference proteome</keyword>
<dbReference type="SUPFAM" id="SSF53335">
    <property type="entry name" value="S-adenosyl-L-methionine-dependent methyltransferases"/>
    <property type="match status" value="1"/>
</dbReference>
<comment type="caution">
    <text evidence="1">The sequence shown here is derived from an EMBL/GenBank/DDBJ whole genome shotgun (WGS) entry which is preliminary data.</text>
</comment>
<dbReference type="EMBL" id="BPPX01000007">
    <property type="protein sequence ID" value="GJC81586.1"/>
    <property type="molecule type" value="Genomic_DNA"/>
</dbReference>
<evidence type="ECO:0000313" key="2">
    <source>
        <dbReference type="Proteomes" id="UP001055172"/>
    </source>
</evidence>
<dbReference type="AlphaFoldDB" id="A0AA37GIF5"/>
<sequence length="66" mass="7714">MYAKDGQIIGNDLSAIQPQWVPSNVKFEIDDVESTWVGNKKYDFIMCRYMAAAIRDWPKLVKNIYK</sequence>
<name>A0AA37GIF5_9PEZI</name>
<dbReference type="Pfam" id="PF13489">
    <property type="entry name" value="Methyltransf_23"/>
    <property type="match status" value="1"/>
</dbReference>
<reference evidence="1 2" key="1">
    <citation type="submission" date="2021-07" db="EMBL/GenBank/DDBJ databases">
        <title>Genome data of Colletotrichum spaethianum.</title>
        <authorList>
            <person name="Utami Y.D."/>
            <person name="Hiruma K."/>
        </authorList>
    </citation>
    <scope>NUCLEOTIDE SEQUENCE [LARGE SCALE GENOMIC DNA]</scope>
    <source>
        <strain evidence="1 2">MAFF 242679</strain>
    </source>
</reference>
<dbReference type="Gene3D" id="3.40.50.150">
    <property type="entry name" value="Vaccinia Virus protein VP39"/>
    <property type="match status" value="1"/>
</dbReference>
<protein>
    <submittedName>
        <fullName evidence="1">Secondary metabolism regulator LAE1</fullName>
    </submittedName>
</protein>
<evidence type="ECO:0000313" key="1">
    <source>
        <dbReference type="EMBL" id="GJC81586.1"/>
    </source>
</evidence>
<gene>
    <name evidence="1" type="ORF">ColLi_04424</name>
</gene>
<proteinExistence type="predicted"/>
<dbReference type="Proteomes" id="UP001055172">
    <property type="component" value="Unassembled WGS sequence"/>
</dbReference>
<accession>A0AA37GIF5</accession>
<dbReference type="InterPro" id="IPR029063">
    <property type="entry name" value="SAM-dependent_MTases_sf"/>
</dbReference>
<organism evidence="1 2">
    <name type="scientific">Colletotrichum liriopes</name>
    <dbReference type="NCBI Taxonomy" id="708192"/>
    <lineage>
        <taxon>Eukaryota</taxon>
        <taxon>Fungi</taxon>
        <taxon>Dikarya</taxon>
        <taxon>Ascomycota</taxon>
        <taxon>Pezizomycotina</taxon>
        <taxon>Sordariomycetes</taxon>
        <taxon>Hypocreomycetidae</taxon>
        <taxon>Glomerellales</taxon>
        <taxon>Glomerellaceae</taxon>
        <taxon>Colletotrichum</taxon>
        <taxon>Colletotrichum spaethianum species complex</taxon>
    </lineage>
</organism>